<feature type="region of interest" description="Disordered" evidence="2">
    <location>
        <begin position="22"/>
        <end position="75"/>
    </location>
</feature>
<evidence type="ECO:0000256" key="2">
    <source>
        <dbReference type="SAM" id="MobiDB-lite"/>
    </source>
</evidence>
<feature type="compositionally biased region" description="Basic and acidic residues" evidence="2">
    <location>
        <begin position="425"/>
        <end position="434"/>
    </location>
</feature>
<dbReference type="KEGG" id="smo:SELMODRAFT_418060"/>
<dbReference type="InterPro" id="IPR001841">
    <property type="entry name" value="Znf_RING"/>
</dbReference>
<evidence type="ECO:0000259" key="3">
    <source>
        <dbReference type="PROSITE" id="PS50089"/>
    </source>
</evidence>
<organism evidence="5">
    <name type="scientific">Selaginella moellendorffii</name>
    <name type="common">Spikemoss</name>
    <dbReference type="NCBI Taxonomy" id="88036"/>
    <lineage>
        <taxon>Eukaryota</taxon>
        <taxon>Viridiplantae</taxon>
        <taxon>Streptophyta</taxon>
        <taxon>Embryophyta</taxon>
        <taxon>Tracheophyta</taxon>
        <taxon>Lycopodiopsida</taxon>
        <taxon>Selaginellales</taxon>
        <taxon>Selaginellaceae</taxon>
        <taxon>Selaginella</taxon>
    </lineage>
</organism>
<feature type="compositionally biased region" description="Low complexity" evidence="2">
    <location>
        <begin position="51"/>
        <end position="69"/>
    </location>
</feature>
<sequence length="455" mass="48714">MGTKRVDIADWLESQKKDYAPSSLDRYLSHPESPTSPRWDSLAPSQHQQTPPGSSSMSSASSSPNPSFSANTTPRAAGGSCLPLPSPLSIQYAKGEMVAVRCNRHKWLLGEVRRLSTRGVRVWVREAGLLVNVPKQLLATHLHKMATSMDQQGFIHYSLPPGDANASILAAEAMESSPSGAPRFLVQCVRPAHLSHRQLFLAPQGSAGATTAGGANACAICGHDVIVEDEAVAPWDCNHSCHIDCIQDKPRFFSTMNCPVCAEQSTSPSTASSSPATPPPYPAQFGIDGPHHVEPRESTAESPPPQPLKTIDEDTPELRTPKPSLKPAIKKQSVSFSSDMQPPQASSSSSSIATSKKSGVGSSSSSAAPAPSTASTATSLAERMKRFSIGGGGAQASNEQQQQQGEWLTVIRDGQDTRQTASQQRIEHMARAKENTFSAKAKQQQQQQQQQLRIQ</sequence>
<feature type="compositionally biased region" description="Low complexity" evidence="2">
    <location>
        <begin position="265"/>
        <end position="275"/>
    </location>
</feature>
<feature type="domain" description="RING-type" evidence="3">
    <location>
        <begin position="218"/>
        <end position="261"/>
    </location>
</feature>
<proteinExistence type="predicted"/>
<name>D8S4I8_SELML</name>
<protein>
    <recommendedName>
        <fullName evidence="3">RING-type domain-containing protein</fullName>
    </recommendedName>
</protein>
<feature type="compositionally biased region" description="Basic and acidic residues" evidence="2">
    <location>
        <begin position="310"/>
        <end position="320"/>
    </location>
</feature>
<gene>
    <name evidence="4" type="ORF">SELMODRAFT_418060</name>
</gene>
<keyword evidence="1" id="KW-0479">Metal-binding</keyword>
<dbReference type="Proteomes" id="UP000001514">
    <property type="component" value="Unassembled WGS sequence"/>
</dbReference>
<dbReference type="InParanoid" id="D8S4I8"/>
<dbReference type="PROSITE" id="PS50089">
    <property type="entry name" value="ZF_RING_2"/>
    <property type="match status" value="1"/>
</dbReference>
<evidence type="ECO:0000313" key="5">
    <source>
        <dbReference type="Proteomes" id="UP000001514"/>
    </source>
</evidence>
<keyword evidence="1" id="KW-0862">Zinc</keyword>
<feature type="compositionally biased region" description="Polar residues" evidence="2">
    <location>
        <begin position="32"/>
        <end position="50"/>
    </location>
</feature>
<feature type="compositionally biased region" description="Low complexity" evidence="2">
    <location>
        <begin position="443"/>
        <end position="455"/>
    </location>
</feature>
<dbReference type="eggNOG" id="ENOG502STVY">
    <property type="taxonomic scope" value="Eukaryota"/>
</dbReference>
<reference evidence="4 5" key="1">
    <citation type="journal article" date="2011" name="Science">
        <title>The Selaginella genome identifies genetic changes associated with the evolution of vascular plants.</title>
        <authorList>
            <person name="Banks J.A."/>
            <person name="Nishiyama T."/>
            <person name="Hasebe M."/>
            <person name="Bowman J.L."/>
            <person name="Gribskov M."/>
            <person name="dePamphilis C."/>
            <person name="Albert V.A."/>
            <person name="Aono N."/>
            <person name="Aoyama T."/>
            <person name="Ambrose B.A."/>
            <person name="Ashton N.W."/>
            <person name="Axtell M.J."/>
            <person name="Barker E."/>
            <person name="Barker M.S."/>
            <person name="Bennetzen J.L."/>
            <person name="Bonawitz N.D."/>
            <person name="Chapple C."/>
            <person name="Cheng C."/>
            <person name="Correa L.G."/>
            <person name="Dacre M."/>
            <person name="DeBarry J."/>
            <person name="Dreyer I."/>
            <person name="Elias M."/>
            <person name="Engstrom E.M."/>
            <person name="Estelle M."/>
            <person name="Feng L."/>
            <person name="Finet C."/>
            <person name="Floyd S.K."/>
            <person name="Frommer W.B."/>
            <person name="Fujita T."/>
            <person name="Gramzow L."/>
            <person name="Gutensohn M."/>
            <person name="Harholt J."/>
            <person name="Hattori M."/>
            <person name="Heyl A."/>
            <person name="Hirai T."/>
            <person name="Hiwatashi Y."/>
            <person name="Ishikawa M."/>
            <person name="Iwata M."/>
            <person name="Karol K.G."/>
            <person name="Koehler B."/>
            <person name="Kolukisaoglu U."/>
            <person name="Kubo M."/>
            <person name="Kurata T."/>
            <person name="Lalonde S."/>
            <person name="Li K."/>
            <person name="Li Y."/>
            <person name="Litt A."/>
            <person name="Lyons E."/>
            <person name="Manning G."/>
            <person name="Maruyama T."/>
            <person name="Michael T.P."/>
            <person name="Mikami K."/>
            <person name="Miyazaki S."/>
            <person name="Morinaga S."/>
            <person name="Murata T."/>
            <person name="Mueller-Roeber B."/>
            <person name="Nelson D.R."/>
            <person name="Obara M."/>
            <person name="Oguri Y."/>
            <person name="Olmstead R.G."/>
            <person name="Onodera N."/>
            <person name="Petersen B.L."/>
            <person name="Pils B."/>
            <person name="Prigge M."/>
            <person name="Rensing S.A."/>
            <person name="Riano-Pachon D.M."/>
            <person name="Roberts A.W."/>
            <person name="Sato Y."/>
            <person name="Scheller H.V."/>
            <person name="Schulz B."/>
            <person name="Schulz C."/>
            <person name="Shakirov E.V."/>
            <person name="Shibagaki N."/>
            <person name="Shinohara N."/>
            <person name="Shippen D.E."/>
            <person name="Soerensen I."/>
            <person name="Sotooka R."/>
            <person name="Sugimoto N."/>
            <person name="Sugita M."/>
            <person name="Sumikawa N."/>
            <person name="Tanurdzic M."/>
            <person name="Theissen G."/>
            <person name="Ulvskov P."/>
            <person name="Wakazuki S."/>
            <person name="Weng J.K."/>
            <person name="Willats W.W."/>
            <person name="Wipf D."/>
            <person name="Wolf P.G."/>
            <person name="Yang L."/>
            <person name="Zimmer A.D."/>
            <person name="Zhu Q."/>
            <person name="Mitros T."/>
            <person name="Hellsten U."/>
            <person name="Loque D."/>
            <person name="Otillar R."/>
            <person name="Salamov A."/>
            <person name="Schmutz J."/>
            <person name="Shapiro H."/>
            <person name="Lindquist E."/>
            <person name="Lucas S."/>
            <person name="Rokhsar D."/>
            <person name="Grigoriev I.V."/>
        </authorList>
    </citation>
    <scope>NUCLEOTIDE SEQUENCE [LARGE SCALE GENOMIC DNA]</scope>
</reference>
<dbReference type="InterPro" id="IPR013083">
    <property type="entry name" value="Znf_RING/FYVE/PHD"/>
</dbReference>
<dbReference type="AlphaFoldDB" id="D8S4I8"/>
<dbReference type="HOGENOM" id="CLU_601880_0_0_1"/>
<keyword evidence="1" id="KW-0863">Zinc-finger</keyword>
<dbReference type="GO" id="GO:0016567">
    <property type="term" value="P:protein ubiquitination"/>
    <property type="evidence" value="ECO:0000318"/>
    <property type="project" value="GO_Central"/>
</dbReference>
<evidence type="ECO:0000256" key="1">
    <source>
        <dbReference type="PROSITE-ProRule" id="PRU00175"/>
    </source>
</evidence>
<dbReference type="CDD" id="cd16448">
    <property type="entry name" value="RING-H2"/>
    <property type="match status" value="1"/>
</dbReference>
<dbReference type="EMBL" id="GL377601">
    <property type="protein sequence ID" value="EFJ20759.1"/>
    <property type="molecule type" value="Genomic_DNA"/>
</dbReference>
<feature type="compositionally biased region" description="Low complexity" evidence="2">
    <location>
        <begin position="337"/>
        <end position="379"/>
    </location>
</feature>
<feature type="compositionally biased region" description="Low complexity" evidence="2">
    <location>
        <begin position="395"/>
        <end position="406"/>
    </location>
</feature>
<dbReference type="Gramene" id="EFJ20759">
    <property type="protein sequence ID" value="EFJ20759"/>
    <property type="gene ID" value="SELMODRAFT_418060"/>
</dbReference>
<accession>D8S4I8</accession>
<feature type="region of interest" description="Disordered" evidence="2">
    <location>
        <begin position="264"/>
        <end position="455"/>
    </location>
</feature>
<dbReference type="SUPFAM" id="SSF57850">
    <property type="entry name" value="RING/U-box"/>
    <property type="match status" value="1"/>
</dbReference>
<dbReference type="GO" id="GO:0008270">
    <property type="term" value="F:zinc ion binding"/>
    <property type="evidence" value="ECO:0007669"/>
    <property type="project" value="UniProtKB-KW"/>
</dbReference>
<feature type="compositionally biased region" description="Basic and acidic residues" evidence="2">
    <location>
        <begin position="289"/>
        <end position="299"/>
    </location>
</feature>
<keyword evidence="5" id="KW-1185">Reference proteome</keyword>
<dbReference type="Gene3D" id="3.30.40.10">
    <property type="entry name" value="Zinc/RING finger domain, C3HC4 (zinc finger)"/>
    <property type="match status" value="1"/>
</dbReference>
<evidence type="ECO:0000313" key="4">
    <source>
        <dbReference type="EMBL" id="EFJ20759.1"/>
    </source>
</evidence>